<dbReference type="AlphaFoldDB" id="A0A0R3SJL7"/>
<sequence>MSRNTIKFKQRDGQFSQLFVLIFNLICVALIAECNLANKYRCEIREQIAKGKPLPLEFKGTKISDLPKPIESNKRSASSHGLRSRQAIIASGAYDPPKYRPIKDFKNRDQEKSRLASIFAFGEDLGKKKLQDKEETPVPKLSRFDELFNELQDRQFFLEEMRSMGRASAYEGQIQSEISQIIREMEQIDKSESEKLLNTLIKPSK</sequence>
<reference evidence="4" key="1">
    <citation type="submission" date="2017-02" db="UniProtKB">
        <authorList>
            <consortium name="WormBaseParasite"/>
        </authorList>
    </citation>
    <scope>IDENTIFICATION</scope>
</reference>
<dbReference type="EMBL" id="UYSG01002377">
    <property type="protein sequence ID" value="VDL57448.1"/>
    <property type="molecule type" value="Genomic_DNA"/>
</dbReference>
<dbReference type="STRING" id="6216.A0A0R3SJL7"/>
<reference evidence="2 3" key="2">
    <citation type="submission" date="2018-11" db="EMBL/GenBank/DDBJ databases">
        <authorList>
            <consortium name="Pathogen Informatics"/>
        </authorList>
    </citation>
    <scope>NUCLEOTIDE SEQUENCE [LARGE SCALE GENOMIC DNA]</scope>
</reference>
<dbReference type="Pfam" id="PF05250">
    <property type="entry name" value="UPF0193"/>
    <property type="match status" value="1"/>
</dbReference>
<organism evidence="4">
    <name type="scientific">Hymenolepis diminuta</name>
    <name type="common">Rat tapeworm</name>
    <dbReference type="NCBI Taxonomy" id="6216"/>
    <lineage>
        <taxon>Eukaryota</taxon>
        <taxon>Metazoa</taxon>
        <taxon>Spiralia</taxon>
        <taxon>Lophotrochozoa</taxon>
        <taxon>Platyhelminthes</taxon>
        <taxon>Cestoda</taxon>
        <taxon>Eucestoda</taxon>
        <taxon>Cyclophyllidea</taxon>
        <taxon>Hymenolepididae</taxon>
        <taxon>Hymenolepis</taxon>
    </lineage>
</organism>
<name>A0A0R3SJL7_HYMDI</name>
<dbReference type="OrthoDB" id="189770at2759"/>
<protein>
    <submittedName>
        <fullName evidence="2 4">Uncharacterized protein</fullName>
    </submittedName>
</protein>
<dbReference type="Proteomes" id="UP000274504">
    <property type="component" value="Unassembled WGS sequence"/>
</dbReference>
<keyword evidence="1" id="KW-1133">Transmembrane helix</keyword>
<dbReference type="PANTHER" id="PTHR28348">
    <property type="entry name" value="UPF0193 PROTEIN EVG1"/>
    <property type="match status" value="1"/>
</dbReference>
<feature type="transmembrane region" description="Helical" evidence="1">
    <location>
        <begin position="12"/>
        <end position="32"/>
    </location>
</feature>
<evidence type="ECO:0000313" key="4">
    <source>
        <dbReference type="WBParaSite" id="HDID_0000513201-mRNA-1"/>
    </source>
</evidence>
<dbReference type="InterPro" id="IPR007914">
    <property type="entry name" value="UPF0193"/>
</dbReference>
<keyword evidence="1" id="KW-0812">Transmembrane</keyword>
<proteinExistence type="predicted"/>
<gene>
    <name evidence="2" type="ORF">HDID_LOCUS5130</name>
</gene>
<evidence type="ECO:0000313" key="2">
    <source>
        <dbReference type="EMBL" id="VDL57448.1"/>
    </source>
</evidence>
<evidence type="ECO:0000256" key="1">
    <source>
        <dbReference type="SAM" id="Phobius"/>
    </source>
</evidence>
<dbReference type="PANTHER" id="PTHR28348:SF1">
    <property type="entry name" value="UPF0193 PROTEIN EVG1"/>
    <property type="match status" value="1"/>
</dbReference>
<evidence type="ECO:0000313" key="3">
    <source>
        <dbReference type="Proteomes" id="UP000274504"/>
    </source>
</evidence>
<keyword evidence="1" id="KW-0472">Membrane</keyword>
<dbReference type="WBParaSite" id="HDID_0000513201-mRNA-1">
    <property type="protein sequence ID" value="HDID_0000513201-mRNA-1"/>
    <property type="gene ID" value="HDID_0000513201"/>
</dbReference>
<accession>A0A0R3SJL7</accession>